<accession>A0A5N6GGD7</accession>
<reference evidence="1" key="1">
    <citation type="submission" date="2019-04" db="EMBL/GenBank/DDBJ databases">
        <title>Friends and foes A comparative genomics study of 23 Aspergillus species from section Flavi.</title>
        <authorList>
            <consortium name="DOE Joint Genome Institute"/>
            <person name="Kjaerbolling I."/>
            <person name="Vesth T."/>
            <person name="Frisvad J.C."/>
            <person name="Nybo J.L."/>
            <person name="Theobald S."/>
            <person name="Kildgaard S."/>
            <person name="Isbrandt T."/>
            <person name="Kuo A."/>
            <person name="Sato A."/>
            <person name="Lyhne E.K."/>
            <person name="Kogle M.E."/>
            <person name="Wiebenga A."/>
            <person name="Kun R.S."/>
            <person name="Lubbers R.J."/>
            <person name="Makela M.R."/>
            <person name="Barry K."/>
            <person name="Chovatia M."/>
            <person name="Clum A."/>
            <person name="Daum C."/>
            <person name="Haridas S."/>
            <person name="He G."/>
            <person name="LaButti K."/>
            <person name="Lipzen A."/>
            <person name="Mondo S."/>
            <person name="Riley R."/>
            <person name="Salamov A."/>
            <person name="Simmons B.A."/>
            <person name="Magnuson J.K."/>
            <person name="Henrissat B."/>
            <person name="Mortensen U.H."/>
            <person name="Larsen T.O."/>
            <person name="Devries R.P."/>
            <person name="Grigoriev I.V."/>
            <person name="Machida M."/>
            <person name="Baker S.E."/>
            <person name="Andersen M.R."/>
        </authorList>
    </citation>
    <scope>NUCLEOTIDE SEQUENCE [LARGE SCALE GENOMIC DNA]</scope>
    <source>
        <strain evidence="1">CBS 121.62</strain>
    </source>
</reference>
<dbReference type="EMBL" id="ML734761">
    <property type="protein sequence ID" value="KAB8240249.1"/>
    <property type="molecule type" value="Genomic_DNA"/>
</dbReference>
<dbReference type="Proteomes" id="UP000325434">
    <property type="component" value="Unassembled WGS sequence"/>
</dbReference>
<gene>
    <name evidence="1" type="ORF">BDV35DRAFT_385995</name>
</gene>
<protein>
    <submittedName>
        <fullName evidence="1">Uncharacterized protein</fullName>
    </submittedName>
</protein>
<organism evidence="1">
    <name type="scientific">Aspergillus flavus</name>
    <dbReference type="NCBI Taxonomy" id="5059"/>
    <lineage>
        <taxon>Eukaryota</taxon>
        <taxon>Fungi</taxon>
        <taxon>Dikarya</taxon>
        <taxon>Ascomycota</taxon>
        <taxon>Pezizomycotina</taxon>
        <taxon>Eurotiomycetes</taxon>
        <taxon>Eurotiomycetidae</taxon>
        <taxon>Eurotiales</taxon>
        <taxon>Aspergillaceae</taxon>
        <taxon>Aspergillus</taxon>
        <taxon>Aspergillus subgen. Circumdati</taxon>
    </lineage>
</organism>
<sequence>MTSYPIANHSITKPQCFPEYRFARLDKIASSIDHLRDVAAQDTICLNYPIQTMCIDLIDAARQLPAACHFGSNYTYSYMTNTTSGSDSYPYLVAFGNNYSFGSP</sequence>
<dbReference type="AlphaFoldDB" id="A0A5N6GGD7"/>
<evidence type="ECO:0000313" key="1">
    <source>
        <dbReference type="EMBL" id="KAB8240249.1"/>
    </source>
</evidence>
<name>A0A5N6GGD7_ASPFL</name>
<proteinExistence type="predicted"/>
<dbReference type="VEuPathDB" id="FungiDB:AFLA_006732"/>